<feature type="region of interest" description="Disordered" evidence="1">
    <location>
        <begin position="672"/>
        <end position="698"/>
    </location>
</feature>
<gene>
    <name evidence="3" type="ORF">HERILL_LOCUS16082</name>
</gene>
<feature type="transmembrane region" description="Helical" evidence="2">
    <location>
        <begin position="70"/>
        <end position="91"/>
    </location>
</feature>
<feature type="compositionally biased region" description="Low complexity" evidence="1">
    <location>
        <begin position="677"/>
        <end position="688"/>
    </location>
</feature>
<protein>
    <submittedName>
        <fullName evidence="3">Uncharacterized protein</fullName>
    </submittedName>
</protein>
<feature type="compositionally biased region" description="Low complexity" evidence="1">
    <location>
        <begin position="372"/>
        <end position="406"/>
    </location>
</feature>
<feature type="region of interest" description="Disordered" evidence="1">
    <location>
        <begin position="480"/>
        <end position="500"/>
    </location>
</feature>
<keyword evidence="2" id="KW-0472">Membrane</keyword>
<feature type="region of interest" description="Disordered" evidence="1">
    <location>
        <begin position="254"/>
        <end position="341"/>
    </location>
</feature>
<feature type="compositionally biased region" description="Low complexity" evidence="1">
    <location>
        <begin position="722"/>
        <end position="750"/>
    </location>
</feature>
<feature type="compositionally biased region" description="Basic and acidic residues" evidence="1">
    <location>
        <begin position="188"/>
        <end position="205"/>
    </location>
</feature>
<dbReference type="Proteomes" id="UP000594454">
    <property type="component" value="Chromosome 6"/>
</dbReference>
<evidence type="ECO:0000313" key="3">
    <source>
        <dbReference type="EMBL" id="CAD7093819.1"/>
    </source>
</evidence>
<feature type="compositionally biased region" description="Basic and acidic residues" evidence="1">
    <location>
        <begin position="269"/>
        <end position="279"/>
    </location>
</feature>
<evidence type="ECO:0000256" key="1">
    <source>
        <dbReference type="SAM" id="MobiDB-lite"/>
    </source>
</evidence>
<feature type="compositionally biased region" description="Polar residues" evidence="1">
    <location>
        <begin position="590"/>
        <end position="611"/>
    </location>
</feature>
<keyword evidence="4" id="KW-1185">Reference proteome</keyword>
<feature type="compositionally biased region" description="Polar residues" evidence="1">
    <location>
        <begin position="323"/>
        <end position="341"/>
    </location>
</feature>
<proteinExistence type="predicted"/>
<evidence type="ECO:0000313" key="4">
    <source>
        <dbReference type="Proteomes" id="UP000594454"/>
    </source>
</evidence>
<evidence type="ECO:0000256" key="2">
    <source>
        <dbReference type="SAM" id="Phobius"/>
    </source>
</evidence>
<feature type="region of interest" description="Disordered" evidence="1">
    <location>
        <begin position="165"/>
        <end position="225"/>
    </location>
</feature>
<feature type="compositionally biased region" description="Low complexity" evidence="1">
    <location>
        <begin position="254"/>
        <end position="268"/>
    </location>
</feature>
<keyword evidence="2" id="KW-1133">Transmembrane helix</keyword>
<dbReference type="InParanoid" id="A0A7R8Z1J7"/>
<feature type="compositionally biased region" description="Low complexity" evidence="1">
    <location>
        <begin position="300"/>
        <end position="315"/>
    </location>
</feature>
<dbReference type="FunCoup" id="A0A7R8Z1J7">
    <property type="interactions" value="1"/>
</dbReference>
<organism evidence="3 4">
    <name type="scientific">Hermetia illucens</name>
    <name type="common">Black soldier fly</name>
    <dbReference type="NCBI Taxonomy" id="343691"/>
    <lineage>
        <taxon>Eukaryota</taxon>
        <taxon>Metazoa</taxon>
        <taxon>Ecdysozoa</taxon>
        <taxon>Arthropoda</taxon>
        <taxon>Hexapoda</taxon>
        <taxon>Insecta</taxon>
        <taxon>Pterygota</taxon>
        <taxon>Neoptera</taxon>
        <taxon>Endopterygota</taxon>
        <taxon>Diptera</taxon>
        <taxon>Brachycera</taxon>
        <taxon>Stratiomyomorpha</taxon>
        <taxon>Stratiomyidae</taxon>
        <taxon>Hermetiinae</taxon>
        <taxon>Hermetia</taxon>
    </lineage>
</organism>
<feature type="compositionally biased region" description="Low complexity" evidence="1">
    <location>
        <begin position="630"/>
        <end position="656"/>
    </location>
</feature>
<sequence length="756" mass="82382">MLDDDVQCDECSGPGPPPKFLIPPPPRPPFMQELTKCGAEDALLMDYDMCEAIPILDASYHSSPSLQTSAMIAVFSLLLVLVVLISSLFVWKHKRKVQNFLPCKTPTRGGHLSGGVSSGHSVTYEDPDAHLGHRPLVMRHHHNVEMLPPKSIHFPSGYPMTRTPPLFVCSSPGPDPYRSNDNVYEELGPGRDSDGESEPPLHSDDDFAEDELSLPGDRSFLKNSPDTGVVATIYHERVTPTNNNSMNVAHERNSMISSSTSSSNTGATSDHHHQQRREQGGVLAGLVRPLAASVGRRRPCSSSSGSTFNGSNKNNSIRKHGNSKNFNSTVTDELNTSSEHTTVSDIVPSVYDDRNLMSLAYNNHHHNHQHHYTNNSLANISNNNNNNNNSLTNSSSNNNNSSNALSSNHLHYYAKSTPGLTGVLDMDVERRNRINKQMHHPPPAAVSTIFRERGNYNNSLSRPPQYPQPYYTHHTLLNSHHQGQGLPIHSHRSRTNPRSLDRRRIAVPIDHEPAYGYAEPVFHEGLIYDACLAHPKSTAPFRSQPPSYPYILPDYTTSYRTMANGLPTHYHHPQPPQPLPQPQDLLQPQIYSRDSSFGSDSGYSHQTQTSAGRGESDGVGRGASASLNRTDSGSFSNSNNTGTSASCGHSNSNSVSGGSGSKIGLNFAWNRRMGKDNSNTTTTSTISTPATVDSESPVAVTIPTTATTVASNTANLAPTNFNTVANNNNNNSNSNTTNNTSSSCNNITQSKSFEDS</sequence>
<feature type="region of interest" description="Disordered" evidence="1">
    <location>
        <begin position="366"/>
        <end position="406"/>
    </location>
</feature>
<dbReference type="AlphaFoldDB" id="A0A7R8Z1J7"/>
<accession>A0A7R8Z1J7</accession>
<reference evidence="3 4" key="1">
    <citation type="submission" date="2020-11" db="EMBL/GenBank/DDBJ databases">
        <authorList>
            <person name="Wallbank WR R."/>
            <person name="Pardo Diaz C."/>
            <person name="Kozak K."/>
            <person name="Martin S."/>
            <person name="Jiggins C."/>
            <person name="Moest M."/>
            <person name="Warren A I."/>
            <person name="Generalovic N T."/>
            <person name="Byers J.R.P. K."/>
            <person name="Montejo-Kovacevich G."/>
            <person name="Yen C E."/>
        </authorList>
    </citation>
    <scope>NUCLEOTIDE SEQUENCE [LARGE SCALE GENOMIC DNA]</scope>
</reference>
<keyword evidence="2" id="KW-0812">Transmembrane</keyword>
<name>A0A7R8Z1J7_HERIL</name>
<dbReference type="EMBL" id="LR899014">
    <property type="protein sequence ID" value="CAD7093819.1"/>
    <property type="molecule type" value="Genomic_DNA"/>
</dbReference>
<feature type="region of interest" description="Disordered" evidence="1">
    <location>
        <begin position="722"/>
        <end position="756"/>
    </location>
</feature>
<feature type="region of interest" description="Disordered" evidence="1">
    <location>
        <begin position="563"/>
        <end position="659"/>
    </location>
</feature>
<dbReference type="OrthoDB" id="6424379at2759"/>